<name>A0ABU9G4X1_9GAMM</name>
<feature type="transmembrane region" description="Helical" evidence="1">
    <location>
        <begin position="41"/>
        <end position="62"/>
    </location>
</feature>
<feature type="transmembrane region" description="Helical" evidence="1">
    <location>
        <begin position="130"/>
        <end position="147"/>
    </location>
</feature>
<sequence>MRSTSIFPIVLFGLFGVLPFAIWTLFAITGTSLMGYSGVQLFASYGAIILSFFNGVVFGQVIENPQRTYSRRVMLFSHLISLLAWGTLLMGVPTLAVVVLLLGFISTFWLEIRCLKLLFAHSDGHSRTRFVLITIVCVLHILVLFPHY</sequence>
<evidence type="ECO:0000313" key="3">
    <source>
        <dbReference type="Proteomes" id="UP001379949"/>
    </source>
</evidence>
<keyword evidence="1" id="KW-1133">Transmembrane helix</keyword>
<organism evidence="2 3">
    <name type="scientific">Marinomonas arenicola</name>
    <dbReference type="NCBI Taxonomy" id="569601"/>
    <lineage>
        <taxon>Bacteria</taxon>
        <taxon>Pseudomonadati</taxon>
        <taxon>Pseudomonadota</taxon>
        <taxon>Gammaproteobacteria</taxon>
        <taxon>Oceanospirillales</taxon>
        <taxon>Oceanospirillaceae</taxon>
        <taxon>Marinomonas</taxon>
    </lineage>
</organism>
<protein>
    <submittedName>
        <fullName evidence="2">DUF3429 domain-containing protein</fullName>
    </submittedName>
</protein>
<dbReference type="RefSeq" id="WP_133001892.1">
    <property type="nucleotide sequence ID" value="NZ_BAAAFB010000003.1"/>
</dbReference>
<keyword evidence="1" id="KW-0812">Transmembrane</keyword>
<evidence type="ECO:0000256" key="1">
    <source>
        <dbReference type="SAM" id="Phobius"/>
    </source>
</evidence>
<dbReference type="EMBL" id="JBAKAR010000001">
    <property type="protein sequence ID" value="MEL0612012.1"/>
    <property type="molecule type" value="Genomic_DNA"/>
</dbReference>
<feature type="transmembrane region" description="Helical" evidence="1">
    <location>
        <begin position="6"/>
        <end position="29"/>
    </location>
</feature>
<keyword evidence="1" id="KW-0472">Membrane</keyword>
<dbReference type="Pfam" id="PF11911">
    <property type="entry name" value="DUF3429"/>
    <property type="match status" value="1"/>
</dbReference>
<dbReference type="InterPro" id="IPR021836">
    <property type="entry name" value="DUF3429"/>
</dbReference>
<comment type="caution">
    <text evidence="2">The sequence shown here is derived from an EMBL/GenBank/DDBJ whole genome shotgun (WGS) entry which is preliminary data.</text>
</comment>
<keyword evidence="3" id="KW-1185">Reference proteome</keyword>
<feature type="transmembrane region" description="Helical" evidence="1">
    <location>
        <begin position="82"/>
        <end position="110"/>
    </location>
</feature>
<gene>
    <name evidence="2" type="ORF">V6242_02560</name>
</gene>
<reference evidence="2 3" key="1">
    <citation type="submission" date="2024-02" db="EMBL/GenBank/DDBJ databases">
        <title>Bacteria isolated from the canopy kelp, Nereocystis luetkeana.</title>
        <authorList>
            <person name="Pfister C.A."/>
            <person name="Younker I.T."/>
            <person name="Light S.H."/>
        </authorList>
    </citation>
    <scope>NUCLEOTIDE SEQUENCE [LARGE SCALE GENOMIC DNA]</scope>
    <source>
        <strain evidence="2 3">TI.4.07</strain>
    </source>
</reference>
<proteinExistence type="predicted"/>
<dbReference type="Proteomes" id="UP001379949">
    <property type="component" value="Unassembled WGS sequence"/>
</dbReference>
<evidence type="ECO:0000313" key="2">
    <source>
        <dbReference type="EMBL" id="MEL0612012.1"/>
    </source>
</evidence>
<accession>A0ABU9G4X1</accession>